<dbReference type="Gramene" id="VVA28564">
    <property type="protein sequence ID" value="VVA28564"/>
    <property type="gene ID" value="Prudul26B009679"/>
</dbReference>
<dbReference type="GO" id="GO:0003899">
    <property type="term" value="F:DNA-directed RNA polymerase activity"/>
    <property type="evidence" value="ECO:0007669"/>
    <property type="project" value="UniProtKB-EC"/>
</dbReference>
<keyword evidence="2" id="KW-0479">Metal-binding</keyword>
<dbReference type="PANTHER" id="PTHR48446">
    <property type="entry name" value="DNA-DIRECTED RNA POLYMERASE SUBUNIT BETA' N-TERMINAL SECTION"/>
    <property type="match status" value="1"/>
</dbReference>
<dbReference type="InterPro" id="IPR007081">
    <property type="entry name" value="RNA_pol_Rpb1_5"/>
</dbReference>
<dbReference type="EC" id="2.7.7.6" evidence="1"/>
<reference evidence="7" key="1">
    <citation type="journal article" date="2020" name="Plant J.">
        <title>Transposons played a major role in the diversification between the closely related almond and peach genomes: results from the almond genome sequence.</title>
        <authorList>
            <person name="Alioto T."/>
            <person name="Alexiou K.G."/>
            <person name="Bardil A."/>
            <person name="Barteri F."/>
            <person name="Castanera R."/>
            <person name="Cruz F."/>
            <person name="Dhingra A."/>
            <person name="Duval H."/>
            <person name="Fernandez I Marti A."/>
            <person name="Frias L."/>
            <person name="Galan B."/>
            <person name="Garcia J.L."/>
            <person name="Howad W."/>
            <person name="Gomez-Garrido J."/>
            <person name="Gut M."/>
            <person name="Julca I."/>
            <person name="Morata J."/>
            <person name="Puigdomenech P."/>
            <person name="Ribeca P."/>
            <person name="Rubio Cabetas M.J."/>
            <person name="Vlasova A."/>
            <person name="Wirthensohn M."/>
            <person name="Garcia-Mas J."/>
            <person name="Gabaldon T."/>
            <person name="Casacuberta J.M."/>
            <person name="Arus P."/>
        </authorList>
    </citation>
    <scope>NUCLEOTIDE SEQUENCE [LARGE SCALE GENOMIC DNA]</scope>
    <source>
        <strain evidence="7">cv. Texas</strain>
    </source>
</reference>
<dbReference type="InterPro" id="IPR015700">
    <property type="entry name" value="RPC1"/>
</dbReference>
<evidence type="ECO:0000313" key="7">
    <source>
        <dbReference type="Proteomes" id="UP000327085"/>
    </source>
</evidence>
<dbReference type="GO" id="GO:0006351">
    <property type="term" value="P:DNA-templated transcription"/>
    <property type="evidence" value="ECO:0007669"/>
    <property type="project" value="InterPro"/>
</dbReference>
<sequence length="309" mass="34542">MTLKTFHFAGVASMNITLGVPRIKEILDAVKKIRTPVIFATLECETNVKFARLVAGRIEKTNLGQVAENMKIVMTTRSASIVVTLDMAMIQDAHLSIDANVQEHVKVLDVRKLEVVPEEADRSRLHFRLHNLKSMLPNVIVRGIKTVQRVVINEVKEEKEDNKYKLLAEENTWHRSCEKLHHWGDKEYYEILWDEHRRSTYDLYRGCDDMGEVLGFTNFGAKKMEKGVLASASFEMPADHLFNGGVNGRVESVRGVSESIILGLPIQIGTGMFKVRTKVSSGLGQLTGSGPPHSDVQLPYGPAGTTFPT</sequence>
<keyword evidence="6" id="KW-0804">Transcription</keyword>
<dbReference type="Proteomes" id="UP000327085">
    <property type="component" value="Chromosome 3"/>
</dbReference>
<name>A0A5E4FK63_PRUDU</name>
<organism evidence="6 7">
    <name type="scientific">Prunus dulcis</name>
    <name type="common">Almond</name>
    <name type="synonym">Amygdalus dulcis</name>
    <dbReference type="NCBI Taxonomy" id="3755"/>
    <lineage>
        <taxon>Eukaryota</taxon>
        <taxon>Viridiplantae</taxon>
        <taxon>Streptophyta</taxon>
        <taxon>Embryophyta</taxon>
        <taxon>Tracheophyta</taxon>
        <taxon>Spermatophyta</taxon>
        <taxon>Magnoliopsida</taxon>
        <taxon>eudicotyledons</taxon>
        <taxon>Gunneridae</taxon>
        <taxon>Pentapetalae</taxon>
        <taxon>rosids</taxon>
        <taxon>fabids</taxon>
        <taxon>Rosales</taxon>
        <taxon>Rosaceae</taxon>
        <taxon>Amygdaloideae</taxon>
        <taxon>Amygdaleae</taxon>
        <taxon>Prunus</taxon>
    </lineage>
</organism>
<dbReference type="GO" id="GO:0000428">
    <property type="term" value="C:DNA-directed RNA polymerase complex"/>
    <property type="evidence" value="ECO:0007669"/>
    <property type="project" value="UniProtKB-KW"/>
</dbReference>
<feature type="region of interest" description="Disordered" evidence="4">
    <location>
        <begin position="284"/>
        <end position="309"/>
    </location>
</feature>
<keyword evidence="3" id="KW-0862">Zinc</keyword>
<dbReference type="Pfam" id="PF04998">
    <property type="entry name" value="RNA_pol_Rpb1_5"/>
    <property type="match status" value="1"/>
</dbReference>
<dbReference type="AlphaFoldDB" id="A0A5E4FK63"/>
<evidence type="ECO:0000256" key="1">
    <source>
        <dbReference type="ARBA" id="ARBA00012418"/>
    </source>
</evidence>
<feature type="domain" description="RNA polymerase Rpb1" evidence="5">
    <location>
        <begin position="1"/>
        <end position="171"/>
    </location>
</feature>
<evidence type="ECO:0000256" key="4">
    <source>
        <dbReference type="SAM" id="MobiDB-lite"/>
    </source>
</evidence>
<dbReference type="PANTHER" id="PTHR48446:SF1">
    <property type="entry name" value="DNA-DIRECTED RNA POLYMERASE SUBUNIT BETA' N-TERMINAL SECTION"/>
    <property type="match status" value="1"/>
</dbReference>
<evidence type="ECO:0000256" key="2">
    <source>
        <dbReference type="ARBA" id="ARBA00022723"/>
    </source>
</evidence>
<dbReference type="EMBL" id="CABIKO010000146">
    <property type="protein sequence ID" value="VVA28564.1"/>
    <property type="molecule type" value="Genomic_DNA"/>
</dbReference>
<dbReference type="InParanoid" id="A0A5E4FK63"/>
<dbReference type="OMA" id="VRPIGRH"/>
<dbReference type="SUPFAM" id="SSF64484">
    <property type="entry name" value="beta and beta-prime subunits of DNA dependent RNA-polymerase"/>
    <property type="match status" value="1"/>
</dbReference>
<evidence type="ECO:0000259" key="5">
    <source>
        <dbReference type="Pfam" id="PF04998"/>
    </source>
</evidence>
<evidence type="ECO:0000313" key="6">
    <source>
        <dbReference type="EMBL" id="VVA28564.1"/>
    </source>
</evidence>
<dbReference type="GO" id="GO:0046872">
    <property type="term" value="F:metal ion binding"/>
    <property type="evidence" value="ECO:0007669"/>
    <property type="project" value="UniProtKB-KW"/>
</dbReference>
<accession>A0A5E4FK63</accession>
<dbReference type="GO" id="GO:0003677">
    <property type="term" value="F:DNA binding"/>
    <property type="evidence" value="ECO:0007669"/>
    <property type="project" value="InterPro"/>
</dbReference>
<dbReference type="Gene3D" id="1.10.150.390">
    <property type="match status" value="1"/>
</dbReference>
<keyword evidence="6" id="KW-0240">DNA-directed RNA polymerase</keyword>
<evidence type="ECO:0000256" key="3">
    <source>
        <dbReference type="ARBA" id="ARBA00022833"/>
    </source>
</evidence>
<gene>
    <name evidence="6" type="ORF">ALMOND_2B009679</name>
</gene>
<proteinExistence type="predicted"/>
<protein>
    <recommendedName>
        <fullName evidence="1">DNA-directed RNA polymerase</fullName>
        <ecNumber evidence="1">2.7.7.6</ecNumber>
    </recommendedName>
</protein>